<evidence type="ECO:0000313" key="1">
    <source>
        <dbReference type="EMBL" id="EFJ70018.1"/>
    </source>
</evidence>
<protein>
    <submittedName>
        <fullName evidence="1">Uncharacterized protein</fullName>
    </submittedName>
</protein>
<sequence>MNYKSDFLYPLVRNAILRCQWVSSFIGVIMSINEWFKDPKVLEKSKRRYAHFDLRTDLTKCKNYTTNSKNIEQHGFYPFIKYDLEYHKYNGTEGRKFKERTICYASHIDSYIFQ</sequence>
<accession>A0AA86ZUB7</accession>
<dbReference type="Proteomes" id="UP000003672">
    <property type="component" value="Unassembled WGS sequence"/>
</dbReference>
<gene>
    <name evidence="1" type="ORF">HMPREF0514_10462</name>
</gene>
<reference evidence="1 2" key="1">
    <citation type="submission" date="2010-06" db="EMBL/GenBank/DDBJ databases">
        <authorList>
            <person name="Muzny D."/>
            <person name="Qin X."/>
            <person name="Buhay C."/>
            <person name="Dugan-Rocha S."/>
            <person name="Ding Y."/>
            <person name="Chen G."/>
            <person name="Hawes A."/>
            <person name="Holder M."/>
            <person name="Jhangiani S."/>
            <person name="Johnson A."/>
            <person name="Khan Z."/>
            <person name="Li Z."/>
            <person name="Liu W."/>
            <person name="Liu X."/>
            <person name="Perez L."/>
            <person name="Shen H."/>
            <person name="Wang Q."/>
            <person name="Watt J."/>
            <person name="Xi L."/>
            <person name="Xin Y."/>
            <person name="Zhou J."/>
            <person name="Deng J."/>
            <person name="Jiang H."/>
            <person name="Liu Y."/>
            <person name="Qu J."/>
            <person name="Song X.-Z."/>
            <person name="Zhang L."/>
            <person name="Villasana D."/>
            <person name="Johnson A."/>
            <person name="Liu J."/>
            <person name="Liyanage D."/>
            <person name="Lorensuhewa L."/>
            <person name="Robinson T."/>
            <person name="Song A."/>
            <person name="Song B.-B."/>
            <person name="Dinh H."/>
            <person name="Thornton R."/>
            <person name="Coyle M."/>
            <person name="Francisco L."/>
            <person name="Jackson L."/>
            <person name="Javaid M."/>
            <person name="Korchina V."/>
            <person name="Kovar C."/>
            <person name="Mata R."/>
            <person name="Mathew T."/>
            <person name="Ngo R."/>
            <person name="Nguyen L."/>
            <person name="Nguyen N."/>
            <person name="Okwuonu G."/>
            <person name="Ongeri F."/>
            <person name="Pham C."/>
            <person name="Simmons D."/>
            <person name="Wilczek-Boney K."/>
            <person name="Hale W."/>
            <person name="Jakkamsetti A."/>
            <person name="Pham P."/>
            <person name="Ruth R."/>
            <person name="San Lucas F."/>
            <person name="Warren J."/>
            <person name="Zhang J."/>
            <person name="Zhao Z."/>
            <person name="Zhou C."/>
            <person name="Zhu D."/>
            <person name="Lee S."/>
            <person name="Bess C."/>
            <person name="Blankenburg K."/>
            <person name="Forbes L."/>
            <person name="Fu Q."/>
            <person name="Gubbala S."/>
            <person name="Hirani K."/>
            <person name="Jayaseelan J.C."/>
            <person name="Lara F."/>
            <person name="Munidasa M."/>
            <person name="Palculict T."/>
            <person name="Patil S."/>
            <person name="Pu L.-L."/>
            <person name="Saada N."/>
            <person name="Tang L."/>
            <person name="Weissenberger G."/>
            <person name="Zhu Y."/>
            <person name="Hemphill L."/>
            <person name="Shang Y."/>
            <person name="Youmans B."/>
            <person name="Ayvaz T."/>
            <person name="Ross M."/>
            <person name="Santibanez J."/>
            <person name="Aqrawi P."/>
            <person name="Gross S."/>
            <person name="Joshi V."/>
            <person name="Fowler G."/>
            <person name="Nazareth L."/>
            <person name="Reid J."/>
            <person name="Worley K."/>
            <person name="Petrosino J."/>
            <person name="Highlander S."/>
            <person name="Gibbs R."/>
        </authorList>
    </citation>
    <scope>NUCLEOTIDE SEQUENCE [LARGE SCALE GENOMIC DNA]</scope>
    <source>
        <strain evidence="1 2">JV-V03</strain>
    </source>
</reference>
<dbReference type="AlphaFoldDB" id="A0AA86ZUB7"/>
<name>A0AA86ZUB7_9LACO</name>
<proteinExistence type="predicted"/>
<organism evidence="1 2">
    <name type="scientific">Lactobacillus paragasseri JV-V03</name>
    <dbReference type="NCBI Taxonomy" id="525326"/>
    <lineage>
        <taxon>Bacteria</taxon>
        <taxon>Bacillati</taxon>
        <taxon>Bacillota</taxon>
        <taxon>Bacilli</taxon>
        <taxon>Lactobacillales</taxon>
        <taxon>Lactobacillaceae</taxon>
        <taxon>Lactobacillus</taxon>
    </lineage>
</organism>
<comment type="caution">
    <text evidence="1">The sequence shown here is derived from an EMBL/GenBank/DDBJ whole genome shotgun (WGS) entry which is preliminary data.</text>
</comment>
<dbReference type="EMBL" id="ACGO02000001">
    <property type="protein sequence ID" value="EFJ70018.1"/>
    <property type="molecule type" value="Genomic_DNA"/>
</dbReference>
<evidence type="ECO:0000313" key="2">
    <source>
        <dbReference type="Proteomes" id="UP000003672"/>
    </source>
</evidence>